<proteinExistence type="predicted"/>
<reference evidence="1" key="1">
    <citation type="submission" date="2021-08" db="EMBL/GenBank/DDBJ databases">
        <authorList>
            <person name="Zhang H."/>
            <person name="Xu M."/>
            <person name="Yu Z."/>
            <person name="Yang L."/>
            <person name="Cai Y."/>
        </authorList>
    </citation>
    <scope>NUCLEOTIDE SEQUENCE</scope>
    <source>
        <strain evidence="1">CHL1</strain>
    </source>
</reference>
<dbReference type="Pfam" id="PF08811">
    <property type="entry name" value="DUF1800"/>
    <property type="match status" value="1"/>
</dbReference>
<gene>
    <name evidence="1" type="ORF">K6K41_16885</name>
</gene>
<dbReference type="Proteomes" id="UP000825701">
    <property type="component" value="Chromosome"/>
</dbReference>
<accession>A0A9E6R7G2</accession>
<dbReference type="InterPro" id="IPR014917">
    <property type="entry name" value="DUF1800"/>
</dbReference>
<dbReference type="KEGG" id="cmet:K6K41_16885"/>
<dbReference type="RefSeq" id="WP_261401625.1">
    <property type="nucleotide sequence ID" value="NZ_CP081869.1"/>
</dbReference>
<organism evidence="1 2">
    <name type="scientific">Chenggangzhangella methanolivorans</name>
    <dbReference type="NCBI Taxonomy" id="1437009"/>
    <lineage>
        <taxon>Bacteria</taxon>
        <taxon>Pseudomonadati</taxon>
        <taxon>Pseudomonadota</taxon>
        <taxon>Alphaproteobacteria</taxon>
        <taxon>Hyphomicrobiales</taxon>
        <taxon>Methylopilaceae</taxon>
        <taxon>Chenggangzhangella</taxon>
    </lineage>
</organism>
<evidence type="ECO:0000313" key="2">
    <source>
        <dbReference type="Proteomes" id="UP000825701"/>
    </source>
</evidence>
<name>A0A9E6R7G2_9HYPH</name>
<dbReference type="EMBL" id="CP081869">
    <property type="protein sequence ID" value="QZN98679.1"/>
    <property type="molecule type" value="Genomic_DNA"/>
</dbReference>
<evidence type="ECO:0000313" key="1">
    <source>
        <dbReference type="EMBL" id="QZN98679.1"/>
    </source>
</evidence>
<keyword evidence="2" id="KW-1185">Reference proteome</keyword>
<sequence>MSLSAGQANRARIALQRFGLGPTPGLMEKIGDDPLAALKAELDEPDVALISNKALPSRAKAARLSQTDFSTSEQIRQLELDARIDKHLSARIGFVERLVLFWSNHFSMSVNKDQVIRATIGQLERDVIRKNVLGKFAAMHRGVMRHPAMLRYLDNQDSKGPNSYRGQWSGGFNENLARELMELHTLGSGAYSERDVTNMALVLTGWSYIRSWEVGQEWADAPGGKAGEFYFREKWHEPGAIQLRGKSYPAGGIEQGEAVLTDLARAPETAQHIAFKLVRHFITDEPTPEMVNPVAKAFRQSRGDLKQTALALISLPAAWSLEHKKIRTPYELTIAQYRALGTRYAPDRRWVFTEPLRAMNHLPWERPAPDGYSDENYSWLDPDGMTIRLDTAQLAVWEYGAASTAAPLALARSLYGESLSGQTKSALTWITEKTPGYTVFFMSPEFQRR</sequence>
<protein>
    <submittedName>
        <fullName evidence="1">DUF1800 domain-containing protein</fullName>
    </submittedName>
</protein>
<dbReference type="AlphaFoldDB" id="A0A9E6R7G2"/>